<keyword evidence="4" id="KW-1185">Reference proteome</keyword>
<feature type="domain" description="Fibrous sheath-interacting protein 2 C-terminal" evidence="2">
    <location>
        <begin position="3"/>
        <end position="133"/>
    </location>
</feature>
<sequence length="288" mass="33185">MSLSHTGHNLQEVRDALLTGSSDIHNVRVESHAHLHQERLPDVSHHGSLDISGRIDVKPREVIARNSFINLLNPDISKVELLKDVKNKKDLIMRLVAHDVLPIKDDEMEDDNREEELELKKQHQMVDKILREDVGLFDVSPETSDTDDRQESTDSGLTVNLDTMHDIQDVELMRRESIADKTYNDYVVEKQRYSNAHVKRNSLEPFNSRSAMSDATGNPRQMRNSDFKSSLSKFSRFSAEMNPQDPNREFYAFRDNYVPHPPLGRKSWNKSTSRVRFDTQTIPQTPSP</sequence>
<reference evidence="4" key="1">
    <citation type="journal article" date="2006" name="Science">
        <title>Ancient noncoding elements conserved in the human genome.</title>
        <authorList>
            <person name="Venkatesh B."/>
            <person name="Kirkness E.F."/>
            <person name="Loh Y.H."/>
            <person name="Halpern A.L."/>
            <person name="Lee A.P."/>
            <person name="Johnson J."/>
            <person name="Dandona N."/>
            <person name="Viswanathan L.D."/>
            <person name="Tay A."/>
            <person name="Venter J.C."/>
            <person name="Strausberg R.L."/>
            <person name="Brenner S."/>
        </authorList>
    </citation>
    <scope>NUCLEOTIDE SEQUENCE [LARGE SCALE GENOMIC DNA]</scope>
</reference>
<evidence type="ECO:0000259" key="2">
    <source>
        <dbReference type="Pfam" id="PF15783"/>
    </source>
</evidence>
<dbReference type="PANTHER" id="PTHR21856:SF7">
    <property type="entry name" value="FIBROUS SHEATH-INTERACTING PROTEIN 2"/>
    <property type="match status" value="1"/>
</dbReference>
<dbReference type="GO" id="GO:0005739">
    <property type="term" value="C:mitochondrion"/>
    <property type="evidence" value="ECO:0007669"/>
    <property type="project" value="TreeGrafter"/>
</dbReference>
<dbReference type="PANTHER" id="PTHR21856">
    <property type="entry name" value="FIBROUS SHEATH-INTERACTING PROTEIN 2"/>
    <property type="match status" value="1"/>
</dbReference>
<evidence type="ECO:0000313" key="4">
    <source>
        <dbReference type="Proteomes" id="UP000314986"/>
    </source>
</evidence>
<dbReference type="AlphaFoldDB" id="A0A4W3H0R9"/>
<reference evidence="3" key="4">
    <citation type="submission" date="2025-08" db="UniProtKB">
        <authorList>
            <consortium name="Ensembl"/>
        </authorList>
    </citation>
    <scope>IDENTIFICATION</scope>
</reference>
<dbReference type="InterPro" id="IPR031554">
    <property type="entry name" value="FSIP2_C"/>
</dbReference>
<organism evidence="3 4">
    <name type="scientific">Callorhinchus milii</name>
    <name type="common">Ghost shark</name>
    <dbReference type="NCBI Taxonomy" id="7868"/>
    <lineage>
        <taxon>Eukaryota</taxon>
        <taxon>Metazoa</taxon>
        <taxon>Chordata</taxon>
        <taxon>Craniata</taxon>
        <taxon>Vertebrata</taxon>
        <taxon>Chondrichthyes</taxon>
        <taxon>Holocephali</taxon>
        <taxon>Chimaeriformes</taxon>
        <taxon>Callorhinchidae</taxon>
        <taxon>Callorhinchus</taxon>
    </lineage>
</organism>
<protein>
    <recommendedName>
        <fullName evidence="2">Fibrous sheath-interacting protein 2 C-terminal domain-containing protein</fullName>
    </recommendedName>
</protein>
<name>A0A4W3H0R9_CALMI</name>
<dbReference type="STRING" id="7868.ENSCMIP00000009396"/>
<reference evidence="4" key="3">
    <citation type="journal article" date="2014" name="Nature">
        <title>Elephant shark genome provides unique insights into gnathostome evolution.</title>
        <authorList>
            <consortium name="International Elephant Shark Genome Sequencing Consortium"/>
            <person name="Venkatesh B."/>
            <person name="Lee A.P."/>
            <person name="Ravi V."/>
            <person name="Maurya A.K."/>
            <person name="Lian M.M."/>
            <person name="Swann J.B."/>
            <person name="Ohta Y."/>
            <person name="Flajnik M.F."/>
            <person name="Sutoh Y."/>
            <person name="Kasahara M."/>
            <person name="Hoon S."/>
            <person name="Gangu V."/>
            <person name="Roy S.W."/>
            <person name="Irimia M."/>
            <person name="Korzh V."/>
            <person name="Kondrychyn I."/>
            <person name="Lim Z.W."/>
            <person name="Tay B.H."/>
            <person name="Tohari S."/>
            <person name="Kong K.W."/>
            <person name="Ho S."/>
            <person name="Lorente-Galdos B."/>
            <person name="Quilez J."/>
            <person name="Marques-Bonet T."/>
            <person name="Raney B.J."/>
            <person name="Ingham P.W."/>
            <person name="Tay A."/>
            <person name="Hillier L.W."/>
            <person name="Minx P."/>
            <person name="Boehm T."/>
            <person name="Wilson R.K."/>
            <person name="Brenner S."/>
            <person name="Warren W.C."/>
        </authorList>
    </citation>
    <scope>NUCLEOTIDE SEQUENCE [LARGE SCALE GENOMIC DNA]</scope>
</reference>
<proteinExistence type="predicted"/>
<dbReference type="Ensembl" id="ENSCMIT00000009654.1">
    <property type="protein sequence ID" value="ENSCMIP00000009396.1"/>
    <property type="gene ID" value="ENSCMIG00000004988.1"/>
</dbReference>
<evidence type="ECO:0000256" key="1">
    <source>
        <dbReference type="SAM" id="MobiDB-lite"/>
    </source>
</evidence>
<feature type="compositionally biased region" description="Polar residues" evidence="1">
    <location>
        <begin position="204"/>
        <end position="224"/>
    </location>
</feature>
<reference evidence="4" key="2">
    <citation type="journal article" date="2007" name="PLoS Biol.">
        <title>Survey sequencing and comparative analysis of the elephant shark (Callorhinchus milii) genome.</title>
        <authorList>
            <person name="Venkatesh B."/>
            <person name="Kirkness E.F."/>
            <person name="Loh Y.H."/>
            <person name="Halpern A.L."/>
            <person name="Lee A.P."/>
            <person name="Johnson J."/>
            <person name="Dandona N."/>
            <person name="Viswanathan L.D."/>
            <person name="Tay A."/>
            <person name="Venter J.C."/>
            <person name="Strausberg R.L."/>
            <person name="Brenner S."/>
        </authorList>
    </citation>
    <scope>NUCLEOTIDE SEQUENCE [LARGE SCALE GENOMIC DNA]</scope>
</reference>
<evidence type="ECO:0000313" key="3">
    <source>
        <dbReference type="Ensembl" id="ENSCMIP00000009396.1"/>
    </source>
</evidence>
<reference evidence="3" key="5">
    <citation type="submission" date="2025-09" db="UniProtKB">
        <authorList>
            <consortium name="Ensembl"/>
        </authorList>
    </citation>
    <scope>IDENTIFICATION</scope>
</reference>
<dbReference type="Proteomes" id="UP000314986">
    <property type="component" value="Unassembled WGS sequence"/>
</dbReference>
<feature type="region of interest" description="Disordered" evidence="1">
    <location>
        <begin position="199"/>
        <end position="226"/>
    </location>
</feature>
<feature type="region of interest" description="Disordered" evidence="1">
    <location>
        <begin position="260"/>
        <end position="288"/>
    </location>
</feature>
<accession>A0A4W3H0R9</accession>
<feature type="compositionally biased region" description="Polar residues" evidence="1">
    <location>
        <begin position="269"/>
        <end position="288"/>
    </location>
</feature>
<dbReference type="InParanoid" id="A0A4W3H0R9"/>
<feature type="region of interest" description="Disordered" evidence="1">
    <location>
        <begin position="137"/>
        <end position="161"/>
    </location>
</feature>
<dbReference type="Pfam" id="PF15783">
    <property type="entry name" value="FSIP2"/>
    <property type="match status" value="1"/>
</dbReference>
<dbReference type="InterPro" id="IPR038891">
    <property type="entry name" value="FSIP2"/>
</dbReference>